<feature type="compositionally biased region" description="Polar residues" evidence="1">
    <location>
        <begin position="61"/>
        <end position="76"/>
    </location>
</feature>
<accession>A0A1M5YP73</accession>
<proteinExistence type="predicted"/>
<feature type="signal peptide" evidence="2">
    <location>
        <begin position="1"/>
        <end position="21"/>
    </location>
</feature>
<evidence type="ECO:0000313" key="4">
    <source>
        <dbReference type="Proteomes" id="UP000189796"/>
    </source>
</evidence>
<evidence type="ECO:0000313" key="3">
    <source>
        <dbReference type="EMBL" id="SHI13945.1"/>
    </source>
</evidence>
<evidence type="ECO:0000256" key="2">
    <source>
        <dbReference type="SAM" id="SignalP"/>
    </source>
</evidence>
<feature type="region of interest" description="Disordered" evidence="1">
    <location>
        <begin position="61"/>
        <end position="88"/>
    </location>
</feature>
<reference evidence="3 4" key="1">
    <citation type="submission" date="2016-11" db="EMBL/GenBank/DDBJ databases">
        <authorList>
            <person name="Jaros S."/>
            <person name="Januszkiewicz K."/>
            <person name="Wedrychowicz H."/>
        </authorList>
    </citation>
    <scope>NUCLEOTIDE SEQUENCE [LARGE SCALE GENOMIC DNA]</scope>
    <source>
        <strain evidence="3 4">GAS138</strain>
    </source>
</reference>
<name>A0A1M5YP73_9BRAD</name>
<gene>
    <name evidence="3" type="ORF">SAMN05443248_8606</name>
</gene>
<sequence length="88" mass="8778">MRLTTIALATAFALSSTAVLAQSGTTYGQSGVSIGAVTAPSVGSYYWPSVGTTNAVPTWSNTGPRVSSAPTPSAPTIGTAPFSSGVRR</sequence>
<dbReference type="Proteomes" id="UP000189796">
    <property type="component" value="Chromosome I"/>
</dbReference>
<keyword evidence="2" id="KW-0732">Signal</keyword>
<dbReference type="AlphaFoldDB" id="A0A1M5YP73"/>
<protein>
    <submittedName>
        <fullName evidence="3">Uncharacterized protein</fullName>
    </submittedName>
</protein>
<dbReference type="EMBL" id="LT670817">
    <property type="protein sequence ID" value="SHI13945.1"/>
    <property type="molecule type" value="Genomic_DNA"/>
</dbReference>
<evidence type="ECO:0000256" key="1">
    <source>
        <dbReference type="SAM" id="MobiDB-lite"/>
    </source>
</evidence>
<organism evidence="3 4">
    <name type="scientific">Bradyrhizobium erythrophlei</name>
    <dbReference type="NCBI Taxonomy" id="1437360"/>
    <lineage>
        <taxon>Bacteria</taxon>
        <taxon>Pseudomonadati</taxon>
        <taxon>Pseudomonadota</taxon>
        <taxon>Alphaproteobacteria</taxon>
        <taxon>Hyphomicrobiales</taxon>
        <taxon>Nitrobacteraceae</taxon>
        <taxon>Bradyrhizobium</taxon>
    </lineage>
</organism>
<feature type="chain" id="PRO_5012748196" evidence="2">
    <location>
        <begin position="22"/>
        <end position="88"/>
    </location>
</feature>